<dbReference type="EMBL" id="BLXT01004955">
    <property type="protein sequence ID" value="GFO18441.1"/>
    <property type="molecule type" value="Genomic_DNA"/>
</dbReference>
<keyword evidence="2" id="KW-1185">Reference proteome</keyword>
<dbReference type="Proteomes" id="UP000735302">
    <property type="component" value="Unassembled WGS sequence"/>
</dbReference>
<organism evidence="1 2">
    <name type="scientific">Plakobranchus ocellatus</name>
    <dbReference type="NCBI Taxonomy" id="259542"/>
    <lineage>
        <taxon>Eukaryota</taxon>
        <taxon>Metazoa</taxon>
        <taxon>Spiralia</taxon>
        <taxon>Lophotrochozoa</taxon>
        <taxon>Mollusca</taxon>
        <taxon>Gastropoda</taxon>
        <taxon>Heterobranchia</taxon>
        <taxon>Euthyneura</taxon>
        <taxon>Panpulmonata</taxon>
        <taxon>Sacoglossa</taxon>
        <taxon>Placobranchoidea</taxon>
        <taxon>Plakobranchidae</taxon>
        <taxon>Plakobranchus</taxon>
    </lineage>
</organism>
<gene>
    <name evidence="1" type="ORF">PoB_004494600</name>
</gene>
<evidence type="ECO:0000313" key="2">
    <source>
        <dbReference type="Proteomes" id="UP000735302"/>
    </source>
</evidence>
<reference evidence="1 2" key="1">
    <citation type="journal article" date="2021" name="Elife">
        <title>Chloroplast acquisition without the gene transfer in kleptoplastic sea slugs, Plakobranchus ocellatus.</title>
        <authorList>
            <person name="Maeda T."/>
            <person name="Takahashi S."/>
            <person name="Yoshida T."/>
            <person name="Shimamura S."/>
            <person name="Takaki Y."/>
            <person name="Nagai Y."/>
            <person name="Toyoda A."/>
            <person name="Suzuki Y."/>
            <person name="Arimoto A."/>
            <person name="Ishii H."/>
            <person name="Satoh N."/>
            <person name="Nishiyama T."/>
            <person name="Hasebe M."/>
            <person name="Maruyama T."/>
            <person name="Minagawa J."/>
            <person name="Obokata J."/>
            <person name="Shigenobu S."/>
        </authorList>
    </citation>
    <scope>NUCLEOTIDE SEQUENCE [LARGE SCALE GENOMIC DNA]</scope>
</reference>
<proteinExistence type="predicted"/>
<dbReference type="AlphaFoldDB" id="A0AAV4BDE5"/>
<evidence type="ECO:0000313" key="1">
    <source>
        <dbReference type="EMBL" id="GFO18441.1"/>
    </source>
</evidence>
<protein>
    <submittedName>
        <fullName evidence="1">Uncharacterized protein</fullName>
    </submittedName>
</protein>
<name>A0AAV4BDE5_9GAST</name>
<comment type="caution">
    <text evidence="1">The sequence shown here is derived from an EMBL/GenBank/DDBJ whole genome shotgun (WGS) entry which is preliminary data.</text>
</comment>
<sequence length="105" mass="11761">MADPDIVGQPSSAASDNAREPYVVSAEDINRYILFNQEPISTTLSIWSKYAPEDLVDDQPIYIQGDDFGYTADLQFLHKECNEDTGTLIQYTADIDNVNTHVMTI</sequence>
<accession>A0AAV4BDE5</accession>